<feature type="region of interest" description="Disordered" evidence="1">
    <location>
        <begin position="49"/>
        <end position="84"/>
    </location>
</feature>
<gene>
    <name evidence="2" type="ORF">DAEQUDRAFT_100594</name>
</gene>
<dbReference type="EMBL" id="KV429164">
    <property type="protein sequence ID" value="KZT63682.1"/>
    <property type="molecule type" value="Genomic_DNA"/>
</dbReference>
<reference evidence="2 3" key="1">
    <citation type="journal article" date="2016" name="Mol. Biol. Evol.">
        <title>Comparative Genomics of Early-Diverging Mushroom-Forming Fungi Provides Insights into the Origins of Lignocellulose Decay Capabilities.</title>
        <authorList>
            <person name="Nagy L.G."/>
            <person name="Riley R."/>
            <person name="Tritt A."/>
            <person name="Adam C."/>
            <person name="Daum C."/>
            <person name="Floudas D."/>
            <person name="Sun H."/>
            <person name="Yadav J.S."/>
            <person name="Pangilinan J."/>
            <person name="Larsson K.H."/>
            <person name="Matsuura K."/>
            <person name="Barry K."/>
            <person name="Labutti K."/>
            <person name="Kuo R."/>
            <person name="Ohm R.A."/>
            <person name="Bhattacharya S.S."/>
            <person name="Shirouzu T."/>
            <person name="Yoshinaga Y."/>
            <person name="Martin F.M."/>
            <person name="Grigoriev I.V."/>
            <person name="Hibbett D.S."/>
        </authorList>
    </citation>
    <scope>NUCLEOTIDE SEQUENCE [LARGE SCALE GENOMIC DNA]</scope>
    <source>
        <strain evidence="2 3">L-15889</strain>
    </source>
</reference>
<organism evidence="2 3">
    <name type="scientific">Daedalea quercina L-15889</name>
    <dbReference type="NCBI Taxonomy" id="1314783"/>
    <lineage>
        <taxon>Eukaryota</taxon>
        <taxon>Fungi</taxon>
        <taxon>Dikarya</taxon>
        <taxon>Basidiomycota</taxon>
        <taxon>Agaricomycotina</taxon>
        <taxon>Agaricomycetes</taxon>
        <taxon>Polyporales</taxon>
        <taxon>Fomitopsis</taxon>
    </lineage>
</organism>
<name>A0A165KWM7_9APHY</name>
<protein>
    <submittedName>
        <fullName evidence="2">Uncharacterized protein</fullName>
    </submittedName>
</protein>
<evidence type="ECO:0000256" key="1">
    <source>
        <dbReference type="SAM" id="MobiDB-lite"/>
    </source>
</evidence>
<sequence length="84" mass="9201">MRKQILRGKEALGKVGAQVVEGGEHRLGHAGRGRVGGQDRRAHCWMLRGGRIGRRGGGKRRRGGRRGRRRRASPRRAAALSGLT</sequence>
<feature type="compositionally biased region" description="Basic residues" evidence="1">
    <location>
        <begin position="51"/>
        <end position="74"/>
    </location>
</feature>
<keyword evidence="3" id="KW-1185">Reference proteome</keyword>
<dbReference type="AlphaFoldDB" id="A0A165KWM7"/>
<evidence type="ECO:0000313" key="3">
    <source>
        <dbReference type="Proteomes" id="UP000076727"/>
    </source>
</evidence>
<evidence type="ECO:0000313" key="2">
    <source>
        <dbReference type="EMBL" id="KZT63682.1"/>
    </source>
</evidence>
<feature type="compositionally biased region" description="Low complexity" evidence="1">
    <location>
        <begin position="75"/>
        <end position="84"/>
    </location>
</feature>
<accession>A0A165KWM7</accession>
<dbReference type="Proteomes" id="UP000076727">
    <property type="component" value="Unassembled WGS sequence"/>
</dbReference>
<proteinExistence type="predicted"/>